<dbReference type="AlphaFoldDB" id="A0A1E5CMH9"/>
<evidence type="ECO:0000313" key="2">
    <source>
        <dbReference type="Proteomes" id="UP000094165"/>
    </source>
</evidence>
<dbReference type="EMBL" id="AJYW02000301">
    <property type="protein sequence ID" value="OEE70810.1"/>
    <property type="molecule type" value="Genomic_DNA"/>
</dbReference>
<dbReference type="RefSeq" id="WP_017052155.1">
    <property type="nucleotide sequence ID" value="NZ_AJYW02000301.1"/>
</dbReference>
<evidence type="ECO:0000313" key="1">
    <source>
        <dbReference type="EMBL" id="OEE70810.1"/>
    </source>
</evidence>
<name>A0A1E5CMH9_9VIBR</name>
<keyword evidence="2" id="KW-1185">Reference proteome</keyword>
<organism evidence="1 2">
    <name type="scientific">Vibrio genomosp. F6 str. FF-238</name>
    <dbReference type="NCBI Taxonomy" id="1191298"/>
    <lineage>
        <taxon>Bacteria</taxon>
        <taxon>Pseudomonadati</taxon>
        <taxon>Pseudomonadota</taxon>
        <taxon>Gammaproteobacteria</taxon>
        <taxon>Vibrionales</taxon>
        <taxon>Vibrionaceae</taxon>
        <taxon>Vibrio</taxon>
    </lineage>
</organism>
<sequence length="103" mass="11615">MSEFKTIVECARPEFVSNLNVSRSQDQGILEVYIEIKTLSGHITVTLSGFDDLSEAISQILLSEHFVISEELHTGKEFGTVRIECWEDASYSEYWCDSATLCS</sequence>
<comment type="caution">
    <text evidence="1">The sequence shown here is derived from an EMBL/GenBank/DDBJ whole genome shotgun (WGS) entry which is preliminary data.</text>
</comment>
<accession>A0A1E5CMH9</accession>
<proteinExistence type="predicted"/>
<gene>
    <name evidence="1" type="ORF">A130_08510</name>
</gene>
<reference evidence="1 2" key="1">
    <citation type="journal article" date="2012" name="Science">
        <title>Ecological populations of bacteria act as socially cohesive units of antibiotic production and resistance.</title>
        <authorList>
            <person name="Cordero O.X."/>
            <person name="Wildschutte H."/>
            <person name="Kirkup B."/>
            <person name="Proehl S."/>
            <person name="Ngo L."/>
            <person name="Hussain F."/>
            <person name="Le Roux F."/>
            <person name="Mincer T."/>
            <person name="Polz M.F."/>
        </authorList>
    </citation>
    <scope>NUCLEOTIDE SEQUENCE [LARGE SCALE GENOMIC DNA]</scope>
    <source>
        <strain evidence="1 2">FF-238</strain>
    </source>
</reference>
<protein>
    <submittedName>
        <fullName evidence="1">Uncharacterized protein</fullName>
    </submittedName>
</protein>
<dbReference type="Proteomes" id="UP000094165">
    <property type="component" value="Unassembled WGS sequence"/>
</dbReference>